<reference evidence="2 3" key="2">
    <citation type="submission" date="2016-03" db="EMBL/GenBank/DDBJ databases">
        <title>New uncultured bacterium of the family Gallionellaceae from acid mine drainage: description and reconstruction of genome based on metagenomic analysis of microbial community.</title>
        <authorList>
            <person name="Kadnikov V."/>
            <person name="Ivasenko D."/>
            <person name="Beletsky A."/>
            <person name="Mardanov A."/>
            <person name="Danilova E."/>
            <person name="Pimenov N."/>
            <person name="Karnachuk O."/>
            <person name="Ravin N."/>
        </authorList>
    </citation>
    <scope>NUCLEOTIDE SEQUENCE [LARGE SCALE GENOMIC DNA]</scope>
    <source>
        <strain evidence="2">ShG14-8</strain>
    </source>
</reference>
<sequence length="79" mass="9012">MARTRTDLIGRGVRDAIDSFNPSATVSKPKPDQRRFILADNSDENLFAQYKKRSEQKMKFVVIFLAGALLLVLYFLVYG</sequence>
<dbReference type="Proteomes" id="UP000070578">
    <property type="component" value="Unassembled WGS sequence"/>
</dbReference>
<protein>
    <submittedName>
        <fullName evidence="2">Uncharacterized protein</fullName>
    </submittedName>
</protein>
<dbReference type="EMBL" id="LSLI01000004">
    <property type="protein sequence ID" value="KXS33568.1"/>
    <property type="molecule type" value="Genomic_DNA"/>
</dbReference>
<accession>A0A139BXH2</accession>
<keyword evidence="1" id="KW-1133">Transmembrane helix</keyword>
<reference evidence="2 3" key="1">
    <citation type="submission" date="2016-02" db="EMBL/GenBank/DDBJ databases">
        <authorList>
            <person name="Wen L."/>
            <person name="He K."/>
            <person name="Yang H."/>
        </authorList>
    </citation>
    <scope>NUCLEOTIDE SEQUENCE [LARGE SCALE GENOMIC DNA]</scope>
    <source>
        <strain evidence="2">ShG14-8</strain>
    </source>
</reference>
<evidence type="ECO:0000256" key="1">
    <source>
        <dbReference type="SAM" id="Phobius"/>
    </source>
</evidence>
<comment type="caution">
    <text evidence="2">The sequence shown here is derived from an EMBL/GenBank/DDBJ whole genome shotgun (WGS) entry which is preliminary data.</text>
</comment>
<keyword evidence="1" id="KW-0812">Transmembrane</keyword>
<keyword evidence="1" id="KW-0472">Membrane</keyword>
<feature type="transmembrane region" description="Helical" evidence="1">
    <location>
        <begin position="60"/>
        <end position="78"/>
    </location>
</feature>
<organism evidence="2 3">
    <name type="scientific">Candidatus Gallionella acididurans</name>
    <dbReference type="NCBI Taxonomy" id="1796491"/>
    <lineage>
        <taxon>Bacteria</taxon>
        <taxon>Pseudomonadati</taxon>
        <taxon>Pseudomonadota</taxon>
        <taxon>Betaproteobacteria</taxon>
        <taxon>Nitrosomonadales</taxon>
        <taxon>Gallionellaceae</taxon>
        <taxon>Gallionella</taxon>
    </lineage>
</organism>
<evidence type="ECO:0000313" key="2">
    <source>
        <dbReference type="EMBL" id="KXS33568.1"/>
    </source>
</evidence>
<proteinExistence type="predicted"/>
<gene>
    <name evidence="2" type="ORF">AWT59_0288</name>
</gene>
<dbReference type="AlphaFoldDB" id="A0A139BXH2"/>
<evidence type="ECO:0000313" key="3">
    <source>
        <dbReference type="Proteomes" id="UP000070578"/>
    </source>
</evidence>
<name>A0A139BXH2_9PROT</name>